<accession>A0ABS3C6G5</accession>
<proteinExistence type="predicted"/>
<keyword evidence="3" id="KW-1185">Reference proteome</keyword>
<gene>
    <name evidence="2" type="ORF">J0A68_16555</name>
</gene>
<organism evidence="2 3">
    <name type="scientific">Algoriphagus oliviformis</name>
    <dbReference type="NCBI Taxonomy" id="2811231"/>
    <lineage>
        <taxon>Bacteria</taxon>
        <taxon>Pseudomonadati</taxon>
        <taxon>Bacteroidota</taxon>
        <taxon>Cytophagia</taxon>
        <taxon>Cytophagales</taxon>
        <taxon>Cyclobacteriaceae</taxon>
        <taxon>Algoriphagus</taxon>
    </lineage>
</organism>
<name>A0ABS3C6G5_9BACT</name>
<evidence type="ECO:0000313" key="2">
    <source>
        <dbReference type="EMBL" id="MBN7812567.1"/>
    </source>
</evidence>
<protein>
    <submittedName>
        <fullName evidence="2">DUF4142 domain-containing protein</fullName>
    </submittedName>
</protein>
<dbReference type="EMBL" id="JAFKCT010000007">
    <property type="protein sequence ID" value="MBN7812567.1"/>
    <property type="molecule type" value="Genomic_DNA"/>
</dbReference>
<feature type="domain" description="DUF4142" evidence="1">
    <location>
        <begin position="51"/>
        <end position="184"/>
    </location>
</feature>
<evidence type="ECO:0000259" key="1">
    <source>
        <dbReference type="Pfam" id="PF13628"/>
    </source>
</evidence>
<dbReference type="Gene3D" id="1.20.1260.10">
    <property type="match status" value="1"/>
</dbReference>
<reference evidence="2 3" key="1">
    <citation type="submission" date="2021-03" db="EMBL/GenBank/DDBJ databases">
        <title>novel species isolated from a fishpond in China.</title>
        <authorList>
            <person name="Lu H."/>
            <person name="Cai Z."/>
        </authorList>
    </citation>
    <scope>NUCLEOTIDE SEQUENCE [LARGE SCALE GENOMIC DNA]</scope>
    <source>
        <strain evidence="2 3">H41</strain>
    </source>
</reference>
<dbReference type="PANTHER" id="PTHR38593">
    <property type="entry name" value="BLR2558 PROTEIN"/>
    <property type="match status" value="1"/>
</dbReference>
<dbReference type="InterPro" id="IPR012347">
    <property type="entry name" value="Ferritin-like"/>
</dbReference>
<dbReference type="PANTHER" id="PTHR38593:SF1">
    <property type="entry name" value="BLR2558 PROTEIN"/>
    <property type="match status" value="1"/>
</dbReference>
<dbReference type="InterPro" id="IPR025419">
    <property type="entry name" value="DUF4142"/>
</dbReference>
<dbReference type="Proteomes" id="UP000664317">
    <property type="component" value="Unassembled WGS sequence"/>
</dbReference>
<dbReference type="RefSeq" id="WP_206579343.1">
    <property type="nucleotide sequence ID" value="NZ_JAFKCT010000007.1"/>
</dbReference>
<dbReference type="Pfam" id="PF13628">
    <property type="entry name" value="DUF4142"/>
    <property type="match status" value="1"/>
</dbReference>
<comment type="caution">
    <text evidence="2">The sequence shown here is derived from an EMBL/GenBank/DDBJ whole genome shotgun (WGS) entry which is preliminary data.</text>
</comment>
<sequence>MKTINQTPHTSSLRSAMVKRSGAVLLAAFCMVGMSSCTDEDDEPIVDTVSQQDRNFAVSSSQFINAQISMGQLAMDKGEDDSVLEYSSMIVEDNTEAWTELEGIADSKEIEISADISAEMQAKYDELALLEGEEFDKAYVQFQLDALESSKSMFENQIDNGQNFTVKGYAEKTLSLIKAHRTEALLVKAEIGLEDL</sequence>
<evidence type="ECO:0000313" key="3">
    <source>
        <dbReference type="Proteomes" id="UP000664317"/>
    </source>
</evidence>